<evidence type="ECO:0000313" key="8">
    <source>
        <dbReference type="EMBL" id="KAF2681040.1"/>
    </source>
</evidence>
<accession>A0A6G1IST2</accession>
<evidence type="ECO:0000256" key="2">
    <source>
        <dbReference type="ARBA" id="ARBA00008421"/>
    </source>
</evidence>
<dbReference type="PANTHER" id="PTHR11834">
    <property type="entry name" value="TRANSCRIPTIONAL ENHANCER FACTOR TEF RELATED"/>
    <property type="match status" value="1"/>
</dbReference>
<evidence type="ECO:0000313" key="9">
    <source>
        <dbReference type="Proteomes" id="UP000799291"/>
    </source>
</evidence>
<dbReference type="AlphaFoldDB" id="A0A6G1IST2"/>
<evidence type="ECO:0000256" key="1">
    <source>
        <dbReference type="ARBA" id="ARBA00004123"/>
    </source>
</evidence>
<dbReference type="PRINTS" id="PR00065">
    <property type="entry name" value="TEADOMAIN"/>
</dbReference>
<protein>
    <recommendedName>
        <fullName evidence="7">TEA domain-containing protein</fullName>
    </recommendedName>
</protein>
<keyword evidence="5" id="KW-0539">Nucleus</keyword>
<dbReference type="GO" id="GO:0005634">
    <property type="term" value="C:nucleus"/>
    <property type="evidence" value="ECO:0007669"/>
    <property type="project" value="UniProtKB-SubCell"/>
</dbReference>
<feature type="DNA-binding region" description="TEA" evidence="6">
    <location>
        <begin position="12"/>
        <end position="84"/>
    </location>
</feature>
<feature type="non-terminal residue" evidence="8">
    <location>
        <position position="1"/>
    </location>
</feature>
<proteinExistence type="inferred from homology"/>
<keyword evidence="9" id="KW-1185">Reference proteome</keyword>
<dbReference type="Proteomes" id="UP000799291">
    <property type="component" value="Unassembled WGS sequence"/>
</dbReference>
<comment type="similarity">
    <text evidence="2">Belongs to the TEC1 family.</text>
</comment>
<dbReference type="PROSITE" id="PS51088">
    <property type="entry name" value="TEA_2"/>
    <property type="match status" value="1"/>
</dbReference>
<feature type="non-terminal residue" evidence="8">
    <location>
        <position position="84"/>
    </location>
</feature>
<keyword evidence="4" id="KW-0804">Transcription</keyword>
<dbReference type="Pfam" id="PF01285">
    <property type="entry name" value="TEA"/>
    <property type="match status" value="1"/>
</dbReference>
<dbReference type="GO" id="GO:0000978">
    <property type="term" value="F:RNA polymerase II cis-regulatory region sequence-specific DNA binding"/>
    <property type="evidence" value="ECO:0007669"/>
    <property type="project" value="TreeGrafter"/>
</dbReference>
<evidence type="ECO:0000256" key="6">
    <source>
        <dbReference type="PROSITE-ProRule" id="PRU00505"/>
    </source>
</evidence>
<name>A0A6G1IST2_9PLEO</name>
<dbReference type="InterPro" id="IPR000818">
    <property type="entry name" value="TEA/ATTS_dom"/>
</dbReference>
<dbReference type="InterPro" id="IPR038096">
    <property type="entry name" value="TEA/ATTS_sf"/>
</dbReference>
<dbReference type="OrthoDB" id="10006572at2759"/>
<dbReference type="GO" id="GO:0005667">
    <property type="term" value="C:transcription regulator complex"/>
    <property type="evidence" value="ECO:0007669"/>
    <property type="project" value="TreeGrafter"/>
</dbReference>
<evidence type="ECO:0000259" key="7">
    <source>
        <dbReference type="PROSITE" id="PS51088"/>
    </source>
</evidence>
<dbReference type="InterPro" id="IPR050937">
    <property type="entry name" value="TEC1_TEAD_TF"/>
</dbReference>
<feature type="domain" description="TEA" evidence="7">
    <location>
        <begin position="12"/>
        <end position="84"/>
    </location>
</feature>
<evidence type="ECO:0000256" key="4">
    <source>
        <dbReference type="ARBA" id="ARBA00023163"/>
    </source>
</evidence>
<organism evidence="8 9">
    <name type="scientific">Lentithecium fluviatile CBS 122367</name>
    <dbReference type="NCBI Taxonomy" id="1168545"/>
    <lineage>
        <taxon>Eukaryota</taxon>
        <taxon>Fungi</taxon>
        <taxon>Dikarya</taxon>
        <taxon>Ascomycota</taxon>
        <taxon>Pezizomycotina</taxon>
        <taxon>Dothideomycetes</taxon>
        <taxon>Pleosporomycetidae</taxon>
        <taxon>Pleosporales</taxon>
        <taxon>Massarineae</taxon>
        <taxon>Lentitheciaceae</taxon>
        <taxon>Lentithecium</taxon>
    </lineage>
</organism>
<dbReference type="PANTHER" id="PTHR11834:SF0">
    <property type="entry name" value="PROTEIN SCALLOPED"/>
    <property type="match status" value="1"/>
</dbReference>
<gene>
    <name evidence="8" type="ORF">K458DRAFT_253222</name>
</gene>
<dbReference type="Gene3D" id="6.10.20.40">
    <property type="entry name" value="TEA/ATTS domain"/>
    <property type="match status" value="1"/>
</dbReference>
<reference evidence="8" key="1">
    <citation type="journal article" date="2020" name="Stud. Mycol.">
        <title>101 Dothideomycetes genomes: a test case for predicting lifestyles and emergence of pathogens.</title>
        <authorList>
            <person name="Haridas S."/>
            <person name="Albert R."/>
            <person name="Binder M."/>
            <person name="Bloem J."/>
            <person name="Labutti K."/>
            <person name="Salamov A."/>
            <person name="Andreopoulos B."/>
            <person name="Baker S."/>
            <person name="Barry K."/>
            <person name="Bills G."/>
            <person name="Bluhm B."/>
            <person name="Cannon C."/>
            <person name="Castanera R."/>
            <person name="Culley D."/>
            <person name="Daum C."/>
            <person name="Ezra D."/>
            <person name="Gonzalez J."/>
            <person name="Henrissat B."/>
            <person name="Kuo A."/>
            <person name="Liang C."/>
            <person name="Lipzen A."/>
            <person name="Lutzoni F."/>
            <person name="Magnuson J."/>
            <person name="Mondo S."/>
            <person name="Nolan M."/>
            <person name="Ohm R."/>
            <person name="Pangilinan J."/>
            <person name="Park H.-J."/>
            <person name="Ramirez L."/>
            <person name="Alfaro M."/>
            <person name="Sun H."/>
            <person name="Tritt A."/>
            <person name="Yoshinaga Y."/>
            <person name="Zwiers L.-H."/>
            <person name="Turgeon B."/>
            <person name="Goodwin S."/>
            <person name="Spatafora J."/>
            <person name="Crous P."/>
            <person name="Grigoriev I."/>
        </authorList>
    </citation>
    <scope>NUCLEOTIDE SEQUENCE</scope>
    <source>
        <strain evidence="8">CBS 122367</strain>
    </source>
</reference>
<evidence type="ECO:0000256" key="5">
    <source>
        <dbReference type="ARBA" id="ARBA00023242"/>
    </source>
</evidence>
<dbReference type="EMBL" id="MU005593">
    <property type="protein sequence ID" value="KAF2681040.1"/>
    <property type="molecule type" value="Genomic_DNA"/>
</dbReference>
<comment type="subcellular location">
    <subcellularLocation>
        <location evidence="1">Nucleus</location>
    </subcellularLocation>
</comment>
<dbReference type="SMART" id="SM00426">
    <property type="entry name" value="TEA"/>
    <property type="match status" value="1"/>
</dbReference>
<sequence length="84" mass="10266">YVKYRDRQPQMVKDREQRWPDHLEEPFFRSLVRYPPIGRRKHMQDDQLRDRNELVAASIEREIGGPRNWKQVSSHVQVLKNILQ</sequence>
<dbReference type="GO" id="GO:0000981">
    <property type="term" value="F:DNA-binding transcription factor activity, RNA polymerase II-specific"/>
    <property type="evidence" value="ECO:0007669"/>
    <property type="project" value="TreeGrafter"/>
</dbReference>
<keyword evidence="3" id="KW-0805">Transcription regulation</keyword>
<evidence type="ECO:0000256" key="3">
    <source>
        <dbReference type="ARBA" id="ARBA00023015"/>
    </source>
</evidence>